<dbReference type="SUPFAM" id="SSF52058">
    <property type="entry name" value="L domain-like"/>
    <property type="match status" value="3"/>
</dbReference>
<dbReference type="Proteomes" id="UP000483362">
    <property type="component" value="Unassembled WGS sequence"/>
</dbReference>
<dbReference type="InterPro" id="IPR053139">
    <property type="entry name" value="Surface_bspA-like"/>
</dbReference>
<dbReference type="RefSeq" id="WP_154326666.1">
    <property type="nucleotide sequence ID" value="NZ_CP045696.1"/>
</dbReference>
<gene>
    <name evidence="2" type="ORF">FYJ29_06675</name>
</gene>
<keyword evidence="1" id="KW-0732">Signal</keyword>
<name>A0A6L5XDR1_9BACT</name>
<sequence length="614" mass="66594">MKKVLLAVCALLMATLAVAQNETVVINNTTPGKLAQTLGAEMYTITNLKVTGSINSDDVATLRTMAGFMPENVPSDWSESGEVISDYGHDTPLGNCAVLDLSEAHLVKGGKAYYTHEYLGDTYSIESDGKANKYMFDRCYKLVSLILPNELKRLPRQFVSRCPLLVNLQIGNNVSTIDDYAIHDNPYLLSLTIPEGVTTMGRDACTSNGIEELTLPNSLNTINYFTFAYNKNLKTIHFGTGLKEIAYGAFKGCSALENIDLSTCNIENIQSYAFCDCTSLTSVKFPSSLRQIYGNAFTKTPALQAVTFNDGLDGIGSSAFSESGLTTATLPNSLTYLGDFAFSSCKDLASISIGTGITEIPYNCFTGCNALTSVDLPENVTSIGGGAYSYCNGLVSITLPSSIQEVGAKAFASCSNLEEVVIPDNVTTLGEKAFQYDKKLKHVQIGKGVATLEKDLFNSCESLSSVELSEGLTAVKAFVFQYCSSLKTVTFPSTLTTLSNSTCFGWTPDSLYFLGTQPATGERTKDEPFYGLYTKTKVYVPESALDAYKQSTVFKKFFDEDNLLTFETTGISTVKDTPIVPVMWFDLTGRQLSAPQKGINIVKMSDGSTRKIMK</sequence>
<accession>A0A6L5XDR1</accession>
<keyword evidence="3" id="KW-1185">Reference proteome</keyword>
<evidence type="ECO:0000256" key="1">
    <source>
        <dbReference type="SAM" id="SignalP"/>
    </source>
</evidence>
<dbReference type="EMBL" id="VULT01000008">
    <property type="protein sequence ID" value="MSS17438.1"/>
    <property type="molecule type" value="Genomic_DNA"/>
</dbReference>
<evidence type="ECO:0000313" key="2">
    <source>
        <dbReference type="EMBL" id="MSS17438.1"/>
    </source>
</evidence>
<reference evidence="2 3" key="1">
    <citation type="submission" date="2019-08" db="EMBL/GenBank/DDBJ databases">
        <title>In-depth cultivation of the pig gut microbiome towards novel bacterial diversity and tailored functional studies.</title>
        <authorList>
            <person name="Wylensek D."/>
            <person name="Hitch T.C.A."/>
            <person name="Clavel T."/>
        </authorList>
    </citation>
    <scope>NUCLEOTIDE SEQUENCE [LARGE SCALE GENOMIC DNA]</scope>
    <source>
        <strain evidence="2 3">Oil-RF-744-WCA-WT-10</strain>
    </source>
</reference>
<evidence type="ECO:0000313" key="3">
    <source>
        <dbReference type="Proteomes" id="UP000483362"/>
    </source>
</evidence>
<dbReference type="Pfam" id="PF13306">
    <property type="entry name" value="LRR_5"/>
    <property type="match status" value="2"/>
</dbReference>
<proteinExistence type="predicted"/>
<feature type="signal peptide" evidence="1">
    <location>
        <begin position="1"/>
        <end position="19"/>
    </location>
</feature>
<dbReference type="PANTHER" id="PTHR45661:SF3">
    <property type="entry name" value="IG-LIKE DOMAIN-CONTAINING PROTEIN"/>
    <property type="match status" value="1"/>
</dbReference>
<dbReference type="PANTHER" id="PTHR45661">
    <property type="entry name" value="SURFACE ANTIGEN"/>
    <property type="match status" value="1"/>
</dbReference>
<protein>
    <submittedName>
        <fullName evidence="2">Leucine-rich repeat domain-containing protein</fullName>
    </submittedName>
</protein>
<organism evidence="2 3">
    <name type="scientific">Sodaliphilus pleomorphus</name>
    <dbReference type="NCBI Taxonomy" id="2606626"/>
    <lineage>
        <taxon>Bacteria</taxon>
        <taxon>Pseudomonadati</taxon>
        <taxon>Bacteroidota</taxon>
        <taxon>Bacteroidia</taxon>
        <taxon>Bacteroidales</taxon>
        <taxon>Muribaculaceae</taxon>
        <taxon>Sodaliphilus</taxon>
    </lineage>
</organism>
<dbReference type="InterPro" id="IPR032675">
    <property type="entry name" value="LRR_dom_sf"/>
</dbReference>
<comment type="caution">
    <text evidence="2">The sequence shown here is derived from an EMBL/GenBank/DDBJ whole genome shotgun (WGS) entry which is preliminary data.</text>
</comment>
<feature type="chain" id="PRO_5026752702" evidence="1">
    <location>
        <begin position="20"/>
        <end position="614"/>
    </location>
</feature>
<dbReference type="AlphaFoldDB" id="A0A6L5XDR1"/>
<dbReference type="Gene3D" id="3.80.10.10">
    <property type="entry name" value="Ribonuclease Inhibitor"/>
    <property type="match status" value="5"/>
</dbReference>
<dbReference type="InterPro" id="IPR026906">
    <property type="entry name" value="LRR_5"/>
</dbReference>